<dbReference type="AlphaFoldDB" id="A0A6M3J0R6"/>
<gene>
    <name evidence="3" type="ORF">MM415A00616_0006</name>
    <name evidence="2" type="ORF">MM415B00708_0012</name>
</gene>
<evidence type="ECO:0000313" key="2">
    <source>
        <dbReference type="EMBL" id="QJA62877.1"/>
    </source>
</evidence>
<reference evidence="2" key="1">
    <citation type="submission" date="2020-03" db="EMBL/GenBank/DDBJ databases">
        <title>The deep terrestrial virosphere.</title>
        <authorList>
            <person name="Holmfeldt K."/>
            <person name="Nilsson E."/>
            <person name="Simone D."/>
            <person name="Lopez-Fernandez M."/>
            <person name="Wu X."/>
            <person name="de Brujin I."/>
            <person name="Lundin D."/>
            <person name="Andersson A."/>
            <person name="Bertilsson S."/>
            <person name="Dopson M."/>
        </authorList>
    </citation>
    <scope>NUCLEOTIDE SEQUENCE</scope>
    <source>
        <strain evidence="3">MM415A00616</strain>
        <strain evidence="2">MM415B00708</strain>
    </source>
</reference>
<keyword evidence="2" id="KW-0808">Transferase</keyword>
<dbReference type="EMBL" id="MT142441">
    <property type="protein sequence ID" value="QJA80923.1"/>
    <property type="molecule type" value="Genomic_DNA"/>
</dbReference>
<dbReference type="EMBL" id="MT141484">
    <property type="protein sequence ID" value="QJA62877.1"/>
    <property type="molecule type" value="Genomic_DNA"/>
</dbReference>
<organism evidence="2">
    <name type="scientific">viral metagenome</name>
    <dbReference type="NCBI Taxonomy" id="1070528"/>
    <lineage>
        <taxon>unclassified sequences</taxon>
        <taxon>metagenomes</taxon>
        <taxon>organismal metagenomes</taxon>
    </lineage>
</organism>
<dbReference type="Pfam" id="PF08241">
    <property type="entry name" value="Methyltransf_11"/>
    <property type="match status" value="1"/>
</dbReference>
<dbReference type="SUPFAM" id="SSF53335">
    <property type="entry name" value="S-adenosyl-L-methionine-dependent methyltransferases"/>
    <property type="match status" value="1"/>
</dbReference>
<keyword evidence="2" id="KW-0489">Methyltransferase</keyword>
<dbReference type="Gene3D" id="3.40.50.150">
    <property type="entry name" value="Vaccinia Virus protein VP39"/>
    <property type="match status" value="1"/>
</dbReference>
<evidence type="ECO:0000313" key="3">
    <source>
        <dbReference type="EMBL" id="QJA80923.1"/>
    </source>
</evidence>
<name>A0A6M3J0R6_9ZZZZ</name>
<dbReference type="InterPro" id="IPR029063">
    <property type="entry name" value="SAM-dependent_MTases_sf"/>
</dbReference>
<accession>A0A6M3J0R6</accession>
<evidence type="ECO:0000259" key="1">
    <source>
        <dbReference type="Pfam" id="PF08241"/>
    </source>
</evidence>
<dbReference type="GO" id="GO:0008757">
    <property type="term" value="F:S-adenosylmethionine-dependent methyltransferase activity"/>
    <property type="evidence" value="ECO:0007669"/>
    <property type="project" value="InterPro"/>
</dbReference>
<sequence length="195" mass="22204">MLERDRQQCQLEVFRKRIQQEGWREGPVRLATYLKPHQQKRMQWLKAHAVGSVLEVGCSWGYVSAYVGAEAGVDINPDNIMVARILSPEIEFREGDALALPFPNKSFDTVLLTEVLEHMPWERVAKACREAIRVARKRVLVTMPDGETDTEDAANVKHAWLATRQRVLEVGTRFLPPKGCISRDSGFAFIICELE</sequence>
<dbReference type="PANTHER" id="PTHR43591">
    <property type="entry name" value="METHYLTRANSFERASE"/>
    <property type="match status" value="1"/>
</dbReference>
<dbReference type="GO" id="GO:0032259">
    <property type="term" value="P:methylation"/>
    <property type="evidence" value="ECO:0007669"/>
    <property type="project" value="UniProtKB-KW"/>
</dbReference>
<dbReference type="CDD" id="cd02440">
    <property type="entry name" value="AdoMet_MTases"/>
    <property type="match status" value="1"/>
</dbReference>
<proteinExistence type="predicted"/>
<protein>
    <submittedName>
        <fullName evidence="2">Putative methyltransferase</fullName>
    </submittedName>
</protein>
<dbReference type="InterPro" id="IPR013216">
    <property type="entry name" value="Methyltransf_11"/>
</dbReference>
<feature type="domain" description="Methyltransferase type 11" evidence="1">
    <location>
        <begin position="54"/>
        <end position="137"/>
    </location>
</feature>